<evidence type="ECO:0000256" key="1">
    <source>
        <dbReference type="ARBA" id="ARBA00003831"/>
    </source>
</evidence>
<evidence type="ECO:0000313" key="5">
    <source>
        <dbReference type="EMBL" id="KAJ8097287.1"/>
    </source>
</evidence>
<dbReference type="Gene3D" id="3.90.1140.10">
    <property type="entry name" value="Cyclic phosphodiesterase"/>
    <property type="match status" value="1"/>
</dbReference>
<dbReference type="InterPro" id="IPR012386">
    <property type="entry name" value="Cyclic-nucl_3Pdiesterase"/>
</dbReference>
<evidence type="ECO:0000313" key="6">
    <source>
        <dbReference type="Proteomes" id="UP001217417"/>
    </source>
</evidence>
<protein>
    <recommendedName>
        <fullName evidence="4">2',3'-cyclic-nucleotide 3'-phosphodiesterase</fullName>
        <ecNumber evidence="3">3.1.4.37</ecNumber>
    </recommendedName>
</protein>
<evidence type="ECO:0000256" key="4">
    <source>
        <dbReference type="ARBA" id="ARBA00014478"/>
    </source>
</evidence>
<accession>A0AAD7QL69</accession>
<organism evidence="5 6">
    <name type="scientific">Lipomyces tetrasporus</name>
    <dbReference type="NCBI Taxonomy" id="54092"/>
    <lineage>
        <taxon>Eukaryota</taxon>
        <taxon>Fungi</taxon>
        <taxon>Dikarya</taxon>
        <taxon>Ascomycota</taxon>
        <taxon>Saccharomycotina</taxon>
        <taxon>Lipomycetes</taxon>
        <taxon>Lipomycetales</taxon>
        <taxon>Lipomycetaceae</taxon>
        <taxon>Lipomyces</taxon>
    </lineage>
</organism>
<gene>
    <name evidence="5" type="ORF">POJ06DRAFT_28719</name>
</gene>
<reference evidence="5" key="1">
    <citation type="submission" date="2023-03" db="EMBL/GenBank/DDBJ databases">
        <title>Near-Complete genome sequence of Lipomyces tetrasporous NRRL Y-64009, an oleaginous yeast capable of growing on lignocellulosic hydrolysates.</title>
        <authorList>
            <consortium name="Lawrence Berkeley National Laboratory"/>
            <person name="Jagtap S.S."/>
            <person name="Liu J.-J."/>
            <person name="Walukiewicz H.E."/>
            <person name="Pangilinan J."/>
            <person name="Lipzen A."/>
            <person name="Ahrendt S."/>
            <person name="Koriabine M."/>
            <person name="Cobaugh K."/>
            <person name="Salamov A."/>
            <person name="Yoshinaga Y."/>
            <person name="Ng V."/>
            <person name="Daum C."/>
            <person name="Grigoriev I.V."/>
            <person name="Slininger P.J."/>
            <person name="Dien B.S."/>
            <person name="Jin Y.-S."/>
            <person name="Rao C.V."/>
        </authorList>
    </citation>
    <scope>NUCLEOTIDE SEQUENCE</scope>
    <source>
        <strain evidence="5">NRRL Y-64009</strain>
    </source>
</reference>
<dbReference type="GO" id="GO:0009187">
    <property type="term" value="P:cyclic nucleotide metabolic process"/>
    <property type="evidence" value="ECO:0007669"/>
    <property type="project" value="TreeGrafter"/>
</dbReference>
<dbReference type="InterPro" id="IPR009097">
    <property type="entry name" value="Cyclic_Pdiesterase"/>
</dbReference>
<dbReference type="PANTHER" id="PTHR28141:SF1">
    <property type="entry name" value="2',3'-CYCLIC-NUCLEOTIDE 3'-PHOSPHODIESTERASE"/>
    <property type="match status" value="1"/>
</dbReference>
<dbReference type="GeneID" id="80885421"/>
<comment type="caution">
    <text evidence="5">The sequence shown here is derived from an EMBL/GenBank/DDBJ whole genome shotgun (WGS) entry which is preliminary data.</text>
</comment>
<name>A0AAD7QL69_9ASCO</name>
<evidence type="ECO:0000256" key="2">
    <source>
        <dbReference type="ARBA" id="ARBA00006037"/>
    </source>
</evidence>
<dbReference type="RefSeq" id="XP_056040737.1">
    <property type="nucleotide sequence ID" value="XM_056190255.1"/>
</dbReference>
<comment type="function">
    <text evidence="1">Involved in the metabolism of ADP-ribose 1',2'-cyclic phosphate which is produced as a consequence of tRNA splicing.</text>
</comment>
<keyword evidence="6" id="KW-1185">Reference proteome</keyword>
<dbReference type="EC" id="3.1.4.37" evidence="3"/>
<proteinExistence type="inferred from homology"/>
<dbReference type="GO" id="GO:0004113">
    <property type="term" value="F:2',3'-cyclic-nucleotide 3'-phosphodiesterase activity"/>
    <property type="evidence" value="ECO:0007669"/>
    <property type="project" value="UniProtKB-EC"/>
</dbReference>
<dbReference type="AlphaFoldDB" id="A0AAD7QL69"/>
<dbReference type="Pfam" id="PF07823">
    <property type="entry name" value="CPDase"/>
    <property type="match status" value="1"/>
</dbReference>
<dbReference type="PANTHER" id="PTHR28141">
    <property type="entry name" value="2',3'-CYCLIC-NUCLEOTIDE 3'-PHOSPHODIESTERASE"/>
    <property type="match status" value="1"/>
</dbReference>
<comment type="similarity">
    <text evidence="2">Belongs to the 2H phosphoesterase superfamily. CPD1 family.</text>
</comment>
<dbReference type="EMBL" id="JARPMG010000011">
    <property type="protein sequence ID" value="KAJ8097287.1"/>
    <property type="molecule type" value="Genomic_DNA"/>
</dbReference>
<dbReference type="Proteomes" id="UP001217417">
    <property type="component" value="Unassembled WGS sequence"/>
</dbReference>
<sequence length="199" mass="22138">MPGDDALGLSLWLCPPPTSPIYAALESLIAELSDDCFGGAAPKFSPHVTITSNIPLDTDANAVVEYAAKINERLKIQVAHVAYGPAFFKKIYLRIAKRPDLVRLASEVRREYVYLAAENLPAQEADEKARAWEANDFDPHLSLVYSDEWPISDDKKTYIEGRLDKLFSETDETWVGGRISLVKTVGPADNWPVLAYKDL</sequence>
<evidence type="ECO:0000256" key="3">
    <source>
        <dbReference type="ARBA" id="ARBA00012317"/>
    </source>
</evidence>
<dbReference type="SUPFAM" id="SSF55144">
    <property type="entry name" value="LigT-like"/>
    <property type="match status" value="1"/>
</dbReference>